<evidence type="ECO:0000313" key="3">
    <source>
        <dbReference type="EMBL" id="MBB5926152.1"/>
    </source>
</evidence>
<dbReference type="GO" id="GO:0003677">
    <property type="term" value="F:DNA binding"/>
    <property type="evidence" value="ECO:0007669"/>
    <property type="project" value="InterPro"/>
</dbReference>
<dbReference type="EMBL" id="JACHJK010000002">
    <property type="protein sequence ID" value="MBB5926152.1"/>
    <property type="molecule type" value="Genomic_DNA"/>
</dbReference>
<evidence type="ECO:0008006" key="5">
    <source>
        <dbReference type="Google" id="ProtNLM"/>
    </source>
</evidence>
<name>A0A7W9PRX3_9ACTN</name>
<gene>
    <name evidence="3" type="ORF">FHS34_001606</name>
</gene>
<dbReference type="SUPFAM" id="SSF56349">
    <property type="entry name" value="DNA breaking-rejoining enzymes"/>
    <property type="match status" value="1"/>
</dbReference>
<accession>A0A7W9PRX3</accession>
<keyword evidence="1" id="KW-0233">DNA recombination</keyword>
<dbReference type="GO" id="GO:0006310">
    <property type="term" value="P:DNA recombination"/>
    <property type="evidence" value="ECO:0007669"/>
    <property type="project" value="UniProtKB-KW"/>
</dbReference>
<dbReference type="GO" id="GO:0015074">
    <property type="term" value="P:DNA integration"/>
    <property type="evidence" value="ECO:0007669"/>
    <property type="project" value="InterPro"/>
</dbReference>
<reference evidence="3 4" key="1">
    <citation type="submission" date="2020-08" db="EMBL/GenBank/DDBJ databases">
        <title>Genomic Encyclopedia of Type Strains, Phase III (KMG-III): the genomes of soil and plant-associated and newly described type strains.</title>
        <authorList>
            <person name="Whitman W."/>
        </authorList>
    </citation>
    <scope>NUCLEOTIDE SEQUENCE [LARGE SCALE GENOMIC DNA]</scope>
    <source>
        <strain evidence="3 4">CECT 3313</strain>
    </source>
</reference>
<comment type="caution">
    <text evidence="3">The sequence shown here is derived from an EMBL/GenBank/DDBJ whole genome shotgun (WGS) entry which is preliminary data.</text>
</comment>
<dbReference type="Gene3D" id="1.10.443.10">
    <property type="entry name" value="Intergrase catalytic core"/>
    <property type="match status" value="1"/>
</dbReference>
<sequence length="105" mass="11149">MRQVRLYDAWHSCLTYLANAGVPDHILAAWAGHTNATFTKRKYVRPDVEDLRAAATVWDSFHGGDPKAPPFGGTYETPVTLVSPAASPPSPSATLAAGCPGWSGP</sequence>
<dbReference type="AlphaFoldDB" id="A0A7W9PRX3"/>
<evidence type="ECO:0000256" key="1">
    <source>
        <dbReference type="ARBA" id="ARBA00023172"/>
    </source>
</evidence>
<protein>
    <recommendedName>
        <fullName evidence="5">Integrase</fullName>
    </recommendedName>
</protein>
<evidence type="ECO:0000313" key="4">
    <source>
        <dbReference type="Proteomes" id="UP000585836"/>
    </source>
</evidence>
<dbReference type="Proteomes" id="UP000585836">
    <property type="component" value="Unassembled WGS sequence"/>
</dbReference>
<proteinExistence type="predicted"/>
<feature type="region of interest" description="Disordered" evidence="2">
    <location>
        <begin position="82"/>
        <end position="105"/>
    </location>
</feature>
<keyword evidence="4" id="KW-1185">Reference proteome</keyword>
<dbReference type="InterPro" id="IPR011010">
    <property type="entry name" value="DNA_brk_join_enz"/>
</dbReference>
<dbReference type="RefSeq" id="WP_225817702.1">
    <property type="nucleotide sequence ID" value="NZ_BAAAWF010000069.1"/>
</dbReference>
<organism evidence="3 4">
    <name type="scientific">Streptomyces echinatus</name>
    <dbReference type="NCBI Taxonomy" id="67293"/>
    <lineage>
        <taxon>Bacteria</taxon>
        <taxon>Bacillati</taxon>
        <taxon>Actinomycetota</taxon>
        <taxon>Actinomycetes</taxon>
        <taxon>Kitasatosporales</taxon>
        <taxon>Streptomycetaceae</taxon>
        <taxon>Streptomyces</taxon>
    </lineage>
</organism>
<dbReference type="InterPro" id="IPR013762">
    <property type="entry name" value="Integrase-like_cat_sf"/>
</dbReference>
<evidence type="ECO:0000256" key="2">
    <source>
        <dbReference type="SAM" id="MobiDB-lite"/>
    </source>
</evidence>